<dbReference type="GO" id="GO:0003676">
    <property type="term" value="F:nucleic acid binding"/>
    <property type="evidence" value="ECO:0007669"/>
    <property type="project" value="InterPro"/>
</dbReference>
<proteinExistence type="inferred from homology"/>
<dbReference type="AlphaFoldDB" id="A0A150WKZ0"/>
<dbReference type="GO" id="GO:0005524">
    <property type="term" value="F:ATP binding"/>
    <property type="evidence" value="ECO:0007669"/>
    <property type="project" value="UniProtKB-KW"/>
</dbReference>
<feature type="domain" description="DEAD-box RNA helicase Q" evidence="10">
    <location>
        <begin position="4"/>
        <end position="32"/>
    </location>
</feature>
<dbReference type="InterPro" id="IPR050079">
    <property type="entry name" value="DEAD_box_RNA_helicase"/>
</dbReference>
<evidence type="ECO:0000256" key="5">
    <source>
        <dbReference type="ARBA" id="ARBA00038437"/>
    </source>
</evidence>
<keyword evidence="3 7" id="KW-0347">Helicase</keyword>
<accession>A0A150WKZ0</accession>
<dbReference type="OrthoDB" id="5291130at2"/>
<protein>
    <submittedName>
        <fullName evidence="11">ATP-dependent RNA helicase</fullName>
    </submittedName>
</protein>
<dbReference type="InterPro" id="IPR011545">
    <property type="entry name" value="DEAD/DEAH_box_helicase_dom"/>
</dbReference>
<dbReference type="InterPro" id="IPR012677">
    <property type="entry name" value="Nucleotide-bd_a/b_plait_sf"/>
</dbReference>
<dbReference type="PANTHER" id="PTHR47959:SF1">
    <property type="entry name" value="ATP-DEPENDENT RNA HELICASE DBPA"/>
    <property type="match status" value="1"/>
</dbReference>
<evidence type="ECO:0000313" key="11">
    <source>
        <dbReference type="EMBL" id="KYG64588.1"/>
    </source>
</evidence>
<keyword evidence="4 7" id="KW-0067">ATP-binding</keyword>
<dbReference type="PROSITE" id="PS51195">
    <property type="entry name" value="Q_MOTIF"/>
    <property type="match status" value="1"/>
</dbReference>
<evidence type="ECO:0000256" key="7">
    <source>
        <dbReference type="RuleBase" id="RU000492"/>
    </source>
</evidence>
<evidence type="ECO:0000259" key="8">
    <source>
        <dbReference type="PROSITE" id="PS51192"/>
    </source>
</evidence>
<dbReference type="SMART" id="SM00490">
    <property type="entry name" value="HELICc"/>
    <property type="match status" value="1"/>
</dbReference>
<dbReference type="RefSeq" id="WP_063243558.1">
    <property type="nucleotide sequence ID" value="NZ_LUKF01000012.1"/>
</dbReference>
<evidence type="ECO:0000259" key="9">
    <source>
        <dbReference type="PROSITE" id="PS51194"/>
    </source>
</evidence>
<comment type="similarity">
    <text evidence="5 7">Belongs to the DEAD box helicase family.</text>
</comment>
<dbReference type="InterPro" id="IPR044742">
    <property type="entry name" value="DEAD/DEAH_RhlB"/>
</dbReference>
<dbReference type="SMART" id="SM00487">
    <property type="entry name" value="DEXDc"/>
    <property type="match status" value="1"/>
</dbReference>
<dbReference type="InterPro" id="IPR001650">
    <property type="entry name" value="Helicase_C-like"/>
</dbReference>
<dbReference type="PROSITE" id="PS51194">
    <property type="entry name" value="HELICASE_CTER"/>
    <property type="match status" value="1"/>
</dbReference>
<dbReference type="Pfam" id="PF03880">
    <property type="entry name" value="DbpA"/>
    <property type="match status" value="1"/>
</dbReference>
<dbReference type="GO" id="GO:0016787">
    <property type="term" value="F:hydrolase activity"/>
    <property type="evidence" value="ECO:0007669"/>
    <property type="project" value="UniProtKB-KW"/>
</dbReference>
<evidence type="ECO:0000256" key="6">
    <source>
        <dbReference type="PROSITE-ProRule" id="PRU00552"/>
    </source>
</evidence>
<comment type="caution">
    <text evidence="11">The sequence shown here is derived from an EMBL/GenBank/DDBJ whole genome shotgun (WGS) entry which is preliminary data.</text>
</comment>
<dbReference type="GO" id="GO:0003724">
    <property type="term" value="F:RNA helicase activity"/>
    <property type="evidence" value="ECO:0007669"/>
    <property type="project" value="InterPro"/>
</dbReference>
<dbReference type="PROSITE" id="PS51192">
    <property type="entry name" value="HELICASE_ATP_BIND_1"/>
    <property type="match status" value="1"/>
</dbReference>
<dbReference type="InterPro" id="IPR014014">
    <property type="entry name" value="RNA_helicase_DEAD_Q_motif"/>
</dbReference>
<dbReference type="PANTHER" id="PTHR47959">
    <property type="entry name" value="ATP-DEPENDENT RNA HELICASE RHLE-RELATED"/>
    <property type="match status" value="1"/>
</dbReference>
<dbReference type="NCBIfam" id="NF008744">
    <property type="entry name" value="PRK11776.1"/>
    <property type="match status" value="1"/>
</dbReference>
<dbReference type="InterPro" id="IPR005580">
    <property type="entry name" value="DbpA/CsdA_RNA-bd_dom"/>
</dbReference>
<evidence type="ECO:0000313" key="12">
    <source>
        <dbReference type="Proteomes" id="UP000075391"/>
    </source>
</evidence>
<dbReference type="Gene3D" id="3.30.70.330">
    <property type="match status" value="1"/>
</dbReference>
<evidence type="ECO:0000256" key="3">
    <source>
        <dbReference type="ARBA" id="ARBA00022806"/>
    </source>
</evidence>
<dbReference type="Pfam" id="PF00270">
    <property type="entry name" value="DEAD"/>
    <property type="match status" value="1"/>
</dbReference>
<dbReference type="InterPro" id="IPR000629">
    <property type="entry name" value="RNA-helicase_DEAD-box_CS"/>
</dbReference>
<evidence type="ECO:0000256" key="4">
    <source>
        <dbReference type="ARBA" id="ARBA00022840"/>
    </source>
</evidence>
<keyword evidence="2 7" id="KW-0378">Hydrolase</keyword>
<evidence type="ECO:0000256" key="2">
    <source>
        <dbReference type="ARBA" id="ARBA00022801"/>
    </source>
</evidence>
<evidence type="ECO:0000256" key="1">
    <source>
        <dbReference type="ARBA" id="ARBA00022741"/>
    </source>
</evidence>
<keyword evidence="1 7" id="KW-0547">Nucleotide-binding</keyword>
<reference evidence="11 12" key="1">
    <citation type="submission" date="2016-03" db="EMBL/GenBank/DDBJ databases">
        <authorList>
            <person name="Ploux O."/>
        </authorList>
    </citation>
    <scope>NUCLEOTIDE SEQUENCE [LARGE SCALE GENOMIC DNA]</scope>
    <source>
        <strain evidence="11 12">BER2</strain>
    </source>
</reference>
<feature type="domain" description="Helicase C-terminal" evidence="9">
    <location>
        <begin position="217"/>
        <end position="379"/>
    </location>
</feature>
<dbReference type="Proteomes" id="UP000075391">
    <property type="component" value="Unassembled WGS sequence"/>
</dbReference>
<dbReference type="Gene3D" id="3.40.50.300">
    <property type="entry name" value="P-loop containing nucleotide triphosphate hydrolases"/>
    <property type="match status" value="2"/>
</dbReference>
<feature type="short sequence motif" description="Q motif" evidence="6">
    <location>
        <begin position="4"/>
        <end position="32"/>
    </location>
</feature>
<dbReference type="InterPro" id="IPR014001">
    <property type="entry name" value="Helicase_ATP-bd"/>
</dbReference>
<gene>
    <name evidence="11" type="ORF">AZI85_04035</name>
</gene>
<dbReference type="InterPro" id="IPR027417">
    <property type="entry name" value="P-loop_NTPase"/>
</dbReference>
<dbReference type="CDD" id="cd18787">
    <property type="entry name" value="SF2_C_DEAD"/>
    <property type="match status" value="1"/>
</dbReference>
<dbReference type="Pfam" id="PF00271">
    <property type="entry name" value="Helicase_C"/>
    <property type="match status" value="1"/>
</dbReference>
<evidence type="ECO:0000259" key="10">
    <source>
        <dbReference type="PROSITE" id="PS51195"/>
    </source>
</evidence>
<dbReference type="EMBL" id="LUKF01000012">
    <property type="protein sequence ID" value="KYG64588.1"/>
    <property type="molecule type" value="Genomic_DNA"/>
</dbReference>
<dbReference type="SUPFAM" id="SSF52540">
    <property type="entry name" value="P-loop containing nucleoside triphosphate hydrolases"/>
    <property type="match status" value="1"/>
</dbReference>
<sequence length="461" mass="50484">MDSTDFRSLKLCTELLSVVQELGYEKMTPIQQASIPLLLEGKDVLGQAKTGSGKTAAFSLPILNKVNLENQNIQALIICPTRELATQVVTEIRKWGRKFVGLKVLSLIGGQTGRDQAQSLENGVHIAVGTPGRILDHITRDRIDLNDVATVVFDEADKILEMGFEKEIRAIMKELPSKRQTALFSATFPESIQALSKSYQRNPVSVQIADPEGESSSIEQIVYDAHEDEKLNVLMRVLQQHPSKSTIIFCNMKATVNEVVAAIERNDVPCGGLHGDLDQRERDQVMAMFRNGSITLLVATDVAARGLDIDALEMVVNYDLPVQSETYVHRIGRTGRAGRSGISITLANPKDTLKLLELEKLTGGKLLRPSLGYKNQHGLTGMTLPSMQTLSISGGRKDKLRPGDILGALTGTAGLKAADVGKIEVLDKVTYVAISRKAVNQAMDRLRNGKIKGTKYPVRKH</sequence>
<dbReference type="GO" id="GO:0005829">
    <property type="term" value="C:cytosol"/>
    <property type="evidence" value="ECO:0007669"/>
    <property type="project" value="TreeGrafter"/>
</dbReference>
<organism evidence="11 12">
    <name type="scientific">Bdellovibrio bacteriovorus</name>
    <dbReference type="NCBI Taxonomy" id="959"/>
    <lineage>
        <taxon>Bacteria</taxon>
        <taxon>Pseudomonadati</taxon>
        <taxon>Bdellovibrionota</taxon>
        <taxon>Bdellovibrionia</taxon>
        <taxon>Bdellovibrionales</taxon>
        <taxon>Pseudobdellovibrionaceae</taxon>
        <taxon>Bdellovibrio</taxon>
    </lineage>
</organism>
<feature type="domain" description="Helicase ATP-binding" evidence="8">
    <location>
        <begin position="35"/>
        <end position="206"/>
    </location>
</feature>
<name>A0A150WKZ0_BDEBC</name>
<dbReference type="CDD" id="cd00268">
    <property type="entry name" value="DEADc"/>
    <property type="match status" value="1"/>
</dbReference>
<dbReference type="PROSITE" id="PS00039">
    <property type="entry name" value="DEAD_ATP_HELICASE"/>
    <property type="match status" value="1"/>
</dbReference>